<dbReference type="AlphaFoldDB" id="A0A2P2PFV7"/>
<sequence length="23" mass="2977">MSPNFFNFLFAFYSFYRFEYLII</sequence>
<dbReference type="EMBL" id="GGEC01073136">
    <property type="protein sequence ID" value="MBX53620.1"/>
    <property type="molecule type" value="Transcribed_RNA"/>
</dbReference>
<evidence type="ECO:0000313" key="1">
    <source>
        <dbReference type="EMBL" id="MBX53620.1"/>
    </source>
</evidence>
<name>A0A2P2PFV7_RHIMU</name>
<organism evidence="1">
    <name type="scientific">Rhizophora mucronata</name>
    <name type="common">Asiatic mangrove</name>
    <dbReference type="NCBI Taxonomy" id="61149"/>
    <lineage>
        <taxon>Eukaryota</taxon>
        <taxon>Viridiplantae</taxon>
        <taxon>Streptophyta</taxon>
        <taxon>Embryophyta</taxon>
        <taxon>Tracheophyta</taxon>
        <taxon>Spermatophyta</taxon>
        <taxon>Magnoliopsida</taxon>
        <taxon>eudicotyledons</taxon>
        <taxon>Gunneridae</taxon>
        <taxon>Pentapetalae</taxon>
        <taxon>rosids</taxon>
        <taxon>fabids</taxon>
        <taxon>Malpighiales</taxon>
        <taxon>Rhizophoraceae</taxon>
        <taxon>Rhizophora</taxon>
    </lineage>
</organism>
<accession>A0A2P2PFV7</accession>
<reference evidence="1" key="1">
    <citation type="submission" date="2018-02" db="EMBL/GenBank/DDBJ databases">
        <title>Rhizophora mucronata_Transcriptome.</title>
        <authorList>
            <person name="Meera S.P."/>
            <person name="Sreeshan A."/>
            <person name="Augustine A."/>
        </authorList>
    </citation>
    <scope>NUCLEOTIDE SEQUENCE</scope>
    <source>
        <tissue evidence="1">Leaf</tissue>
    </source>
</reference>
<protein>
    <submittedName>
        <fullName evidence="1">Uncharacterized protein</fullName>
    </submittedName>
</protein>
<proteinExistence type="predicted"/>